<reference evidence="2 3" key="1">
    <citation type="submission" date="2021-06" db="EMBL/GenBank/DDBJ databases">
        <authorList>
            <person name="Palmer J.M."/>
        </authorList>
    </citation>
    <scope>NUCLEOTIDE SEQUENCE [LARGE SCALE GENOMIC DNA]</scope>
    <source>
        <strain evidence="2 3">AS_MEX2019</strain>
        <tissue evidence="2">Muscle</tissue>
    </source>
</reference>
<gene>
    <name evidence="2" type="ORF">AMECASPLE_022197</name>
</gene>
<feature type="compositionally biased region" description="Low complexity" evidence="1">
    <location>
        <begin position="15"/>
        <end position="33"/>
    </location>
</feature>
<dbReference type="Proteomes" id="UP001469553">
    <property type="component" value="Unassembled WGS sequence"/>
</dbReference>
<feature type="region of interest" description="Disordered" evidence="1">
    <location>
        <begin position="1"/>
        <end position="150"/>
    </location>
</feature>
<protein>
    <submittedName>
        <fullName evidence="2">Uncharacterized protein</fullName>
    </submittedName>
</protein>
<organism evidence="2 3">
    <name type="scientific">Ameca splendens</name>
    <dbReference type="NCBI Taxonomy" id="208324"/>
    <lineage>
        <taxon>Eukaryota</taxon>
        <taxon>Metazoa</taxon>
        <taxon>Chordata</taxon>
        <taxon>Craniata</taxon>
        <taxon>Vertebrata</taxon>
        <taxon>Euteleostomi</taxon>
        <taxon>Actinopterygii</taxon>
        <taxon>Neopterygii</taxon>
        <taxon>Teleostei</taxon>
        <taxon>Neoteleostei</taxon>
        <taxon>Acanthomorphata</taxon>
        <taxon>Ovalentaria</taxon>
        <taxon>Atherinomorphae</taxon>
        <taxon>Cyprinodontiformes</taxon>
        <taxon>Goodeidae</taxon>
        <taxon>Ameca</taxon>
    </lineage>
</organism>
<evidence type="ECO:0000313" key="3">
    <source>
        <dbReference type="Proteomes" id="UP001469553"/>
    </source>
</evidence>
<proteinExistence type="predicted"/>
<dbReference type="EMBL" id="JAHRIP010039582">
    <property type="protein sequence ID" value="MEQ2296167.1"/>
    <property type="molecule type" value="Genomic_DNA"/>
</dbReference>
<feature type="compositionally biased region" description="Polar residues" evidence="1">
    <location>
        <begin position="130"/>
        <end position="144"/>
    </location>
</feature>
<comment type="caution">
    <text evidence="2">The sequence shown here is derived from an EMBL/GenBank/DDBJ whole genome shotgun (WGS) entry which is preliminary data.</text>
</comment>
<evidence type="ECO:0000256" key="1">
    <source>
        <dbReference type="SAM" id="MobiDB-lite"/>
    </source>
</evidence>
<name>A0ABV0YR30_9TELE</name>
<accession>A0ABV0YR30</accession>
<keyword evidence="3" id="KW-1185">Reference proteome</keyword>
<evidence type="ECO:0000313" key="2">
    <source>
        <dbReference type="EMBL" id="MEQ2296167.1"/>
    </source>
</evidence>
<feature type="compositionally biased region" description="Polar residues" evidence="1">
    <location>
        <begin position="85"/>
        <end position="95"/>
    </location>
</feature>
<sequence length="150" mass="15760">MPPSCSPRTLPGHDSQQSSTPPSTPNHPASASSPSPPLHERETCTSWVTGPGRPTGPGLAQLTSRPSAGTRHAPPPHPPDRQPQLGTQPGATATEGSIEGRPPRHAKDRAPGQPHTQTPEMPGHPHSRTVHSASPSRPTSQLLRQSEDTL</sequence>